<dbReference type="PATRIC" id="fig|1231377.3.peg.1302"/>
<proteinExistence type="predicted"/>
<dbReference type="RefSeq" id="WP_004260216.1">
    <property type="nucleotide sequence ID" value="NZ_AMQS01000015.1"/>
</dbReference>
<dbReference type="Proteomes" id="UP000006787">
    <property type="component" value="Unassembled WGS sequence"/>
</dbReference>
<reference evidence="1 2" key="1">
    <citation type="journal article" date="2012" name="J. Bacteriol.">
        <title>Genome Sequence of the Bacteriocin-Producing Strain Lactococcus garvieae DCC43.</title>
        <authorList>
            <person name="Gabrielsen C."/>
            <person name="Brede D.A."/>
            <person name="Hernandez P.E."/>
            <person name="Nes I.F."/>
            <person name="Diep D.B."/>
        </authorList>
    </citation>
    <scope>NUCLEOTIDE SEQUENCE [LARGE SCALE GENOMIC DNA]</scope>
    <source>
        <strain evidence="1 2">DCC43</strain>
    </source>
</reference>
<dbReference type="EMBL" id="AMQS01000015">
    <property type="protein sequence ID" value="EKF51351.1"/>
    <property type="molecule type" value="Genomic_DNA"/>
</dbReference>
<protein>
    <submittedName>
        <fullName evidence="1">Uncharacterized protein</fullName>
    </submittedName>
</protein>
<dbReference type="AlphaFoldDB" id="K2PV84"/>
<name>K2PV84_9LACT</name>
<accession>K2PV84</accession>
<evidence type="ECO:0000313" key="2">
    <source>
        <dbReference type="Proteomes" id="UP000006787"/>
    </source>
</evidence>
<organism evidence="1 2">
    <name type="scientific">Lactococcus garvieae DCC43</name>
    <dbReference type="NCBI Taxonomy" id="1231377"/>
    <lineage>
        <taxon>Bacteria</taxon>
        <taxon>Bacillati</taxon>
        <taxon>Bacillota</taxon>
        <taxon>Bacilli</taxon>
        <taxon>Lactobacillales</taxon>
        <taxon>Streptococcaceae</taxon>
        <taxon>Lactococcus</taxon>
    </lineage>
</organism>
<sequence length="47" mass="5286">MEFEDIFKNVTDRKDGKTEILRLAGELMQISAKAKVLATRCGKLMGE</sequence>
<comment type="caution">
    <text evidence="1">The sequence shown here is derived from an EMBL/GenBank/DDBJ whole genome shotgun (WGS) entry which is preliminary data.</text>
</comment>
<gene>
    <name evidence="1" type="ORF">C426_1305</name>
</gene>
<evidence type="ECO:0000313" key="1">
    <source>
        <dbReference type="EMBL" id="EKF51351.1"/>
    </source>
</evidence>